<dbReference type="AlphaFoldDB" id="A0A9N9JGH1"/>
<gene>
    <name evidence="1" type="ORF">DERYTH_LOCUS19617</name>
</gene>
<protein>
    <submittedName>
        <fullName evidence="1">14131_t:CDS:1</fullName>
    </submittedName>
</protein>
<dbReference type="EMBL" id="CAJVPY010021776">
    <property type="protein sequence ID" value="CAG8780736.1"/>
    <property type="molecule type" value="Genomic_DNA"/>
</dbReference>
<evidence type="ECO:0000313" key="2">
    <source>
        <dbReference type="Proteomes" id="UP000789405"/>
    </source>
</evidence>
<dbReference type="Proteomes" id="UP000789405">
    <property type="component" value="Unassembled WGS sequence"/>
</dbReference>
<accession>A0A9N9JGH1</accession>
<proteinExistence type="predicted"/>
<comment type="caution">
    <text evidence="1">The sequence shown here is derived from an EMBL/GenBank/DDBJ whole genome shotgun (WGS) entry which is preliminary data.</text>
</comment>
<feature type="non-terminal residue" evidence="1">
    <location>
        <position position="43"/>
    </location>
</feature>
<keyword evidence="2" id="KW-1185">Reference proteome</keyword>
<evidence type="ECO:0000313" key="1">
    <source>
        <dbReference type="EMBL" id="CAG8780736.1"/>
    </source>
</evidence>
<name>A0A9N9JGH1_9GLOM</name>
<dbReference type="OrthoDB" id="2442145at2759"/>
<reference evidence="1" key="1">
    <citation type="submission" date="2021-06" db="EMBL/GenBank/DDBJ databases">
        <authorList>
            <person name="Kallberg Y."/>
            <person name="Tangrot J."/>
            <person name="Rosling A."/>
        </authorList>
    </citation>
    <scope>NUCLEOTIDE SEQUENCE</scope>
    <source>
        <strain evidence="1">MA453B</strain>
    </source>
</reference>
<organism evidence="1 2">
    <name type="scientific">Dentiscutata erythropus</name>
    <dbReference type="NCBI Taxonomy" id="1348616"/>
    <lineage>
        <taxon>Eukaryota</taxon>
        <taxon>Fungi</taxon>
        <taxon>Fungi incertae sedis</taxon>
        <taxon>Mucoromycota</taxon>
        <taxon>Glomeromycotina</taxon>
        <taxon>Glomeromycetes</taxon>
        <taxon>Diversisporales</taxon>
        <taxon>Gigasporaceae</taxon>
        <taxon>Dentiscutata</taxon>
    </lineage>
</organism>
<sequence>NTPLKEIGCNSTNLMELRAKKRQQQLTSTCKQNLDQENFKDDE</sequence>
<feature type="non-terminal residue" evidence="1">
    <location>
        <position position="1"/>
    </location>
</feature>